<sequence length="145" mass="16381">MTGLSFIYTENSILNPFSSALHLHLFLRGIKHTMGLSSHQHLPVTMSLLRQIKEEVSHAPDFLPSDKLMLWLAFTLAFYNFQQSSEFTSPSASQFNPLVHLCATDVSFTSNGCLAMHLKKYLALHSTSSASPLYVWQPPYQNQSY</sequence>
<organism evidence="1 2">
    <name type="scientific">Porites evermanni</name>
    <dbReference type="NCBI Taxonomy" id="104178"/>
    <lineage>
        <taxon>Eukaryota</taxon>
        <taxon>Metazoa</taxon>
        <taxon>Cnidaria</taxon>
        <taxon>Anthozoa</taxon>
        <taxon>Hexacorallia</taxon>
        <taxon>Scleractinia</taxon>
        <taxon>Fungiina</taxon>
        <taxon>Poritidae</taxon>
        <taxon>Porites</taxon>
    </lineage>
</organism>
<evidence type="ECO:0000313" key="2">
    <source>
        <dbReference type="Proteomes" id="UP001159427"/>
    </source>
</evidence>
<dbReference type="EMBL" id="CALNXI010000019">
    <property type="protein sequence ID" value="CAH3015121.1"/>
    <property type="molecule type" value="Genomic_DNA"/>
</dbReference>
<name>A0ABN8LGR7_9CNID</name>
<keyword evidence="2" id="KW-1185">Reference proteome</keyword>
<accession>A0ABN8LGR7</accession>
<evidence type="ECO:0000313" key="1">
    <source>
        <dbReference type="EMBL" id="CAH3015121.1"/>
    </source>
</evidence>
<dbReference type="Proteomes" id="UP001159427">
    <property type="component" value="Unassembled WGS sequence"/>
</dbReference>
<protein>
    <submittedName>
        <fullName evidence="1">Uncharacterized protein</fullName>
    </submittedName>
</protein>
<comment type="caution">
    <text evidence="1">The sequence shown here is derived from an EMBL/GenBank/DDBJ whole genome shotgun (WGS) entry which is preliminary data.</text>
</comment>
<proteinExistence type="predicted"/>
<gene>
    <name evidence="1" type="ORF">PEVE_00012221</name>
</gene>
<reference evidence="1 2" key="1">
    <citation type="submission" date="2022-05" db="EMBL/GenBank/DDBJ databases">
        <authorList>
            <consortium name="Genoscope - CEA"/>
            <person name="William W."/>
        </authorList>
    </citation>
    <scope>NUCLEOTIDE SEQUENCE [LARGE SCALE GENOMIC DNA]</scope>
</reference>